<dbReference type="EMBL" id="VFOK01000001">
    <property type="protein sequence ID" value="TQL32415.1"/>
    <property type="molecule type" value="Genomic_DNA"/>
</dbReference>
<dbReference type="GO" id="GO:0046872">
    <property type="term" value="F:metal ion binding"/>
    <property type="evidence" value="ECO:0007669"/>
    <property type="project" value="InterPro"/>
</dbReference>
<dbReference type="AlphaFoldDB" id="A0A542X9B1"/>
<keyword evidence="4" id="KW-1185">Reference proteome</keyword>
<dbReference type="InterPro" id="IPR050361">
    <property type="entry name" value="MPP/UQCRC_Complex"/>
</dbReference>
<comment type="caution">
    <text evidence="3">The sequence shown here is derived from an EMBL/GenBank/DDBJ whole genome shotgun (WGS) entry which is preliminary data.</text>
</comment>
<organism evidence="3 4">
    <name type="scientific">Barrientosiimonas humi</name>
    <dbReference type="NCBI Taxonomy" id="999931"/>
    <lineage>
        <taxon>Bacteria</taxon>
        <taxon>Bacillati</taxon>
        <taxon>Actinomycetota</taxon>
        <taxon>Actinomycetes</taxon>
        <taxon>Micrococcales</taxon>
        <taxon>Dermacoccaceae</taxon>
        <taxon>Barrientosiimonas</taxon>
    </lineage>
</organism>
<protein>
    <submittedName>
        <fullName evidence="3">Putative Zn-dependent peptidase</fullName>
    </submittedName>
</protein>
<dbReference type="PANTHER" id="PTHR11851:SF224">
    <property type="entry name" value="PROCESSING PROTEASE"/>
    <property type="match status" value="1"/>
</dbReference>
<sequence length="447" mass="47152">MLPRPIPKEPAPWAFPTPQERALDNGARLLVYPVPGQHVISTRVVIPAPLSSEPRDREGVATLVSRTMDEGTEQRTGEEMAELLERNGVGLAAAATEGGIVMEVDATRPQLSTGLELLTECLSQPVFDQGEVRRHQRQRLADIEQALARPASRAALEWIATKYAPAARASRPSGGGAETVAAITRDDLAAFHRDHVGPRGATVVVAGDIDVDEATADVARTLGSWGAESGSAATEPADNPTAADAARIVFVDRPGSVQTEIYLGASGPSRRVPGGWAPYPALAYLLGGSPSSRIDALLREEKGYTYGMRATFRPRLRGGEVLVSGSVRGDVTAESLDLLLGVLDGAAADGFTAEEVKAAVDFVGKTAPARYATADVIADEAAHLAFDGLGTSFVTDYLEGLRSLDPQRLQRDWAAVAHDWTVVLVGDADAAAEQVRALGRGDVTVVS</sequence>
<accession>A0A542X9B1</accession>
<dbReference type="InterPro" id="IPR011249">
    <property type="entry name" value="Metalloenz_LuxS/M16"/>
</dbReference>
<dbReference type="SUPFAM" id="SSF63411">
    <property type="entry name" value="LuxS/MPP-like metallohydrolase"/>
    <property type="match status" value="2"/>
</dbReference>
<dbReference type="Proteomes" id="UP000318336">
    <property type="component" value="Unassembled WGS sequence"/>
</dbReference>
<gene>
    <name evidence="3" type="ORF">FB554_0540</name>
</gene>
<reference evidence="3 4" key="1">
    <citation type="submission" date="2019-06" db="EMBL/GenBank/DDBJ databases">
        <title>Sequencing the genomes of 1000 actinobacteria strains.</title>
        <authorList>
            <person name="Klenk H.-P."/>
        </authorList>
    </citation>
    <scope>NUCLEOTIDE SEQUENCE [LARGE SCALE GENOMIC DNA]</scope>
    <source>
        <strain evidence="3 4">DSM 24617</strain>
    </source>
</reference>
<dbReference type="Pfam" id="PF00675">
    <property type="entry name" value="Peptidase_M16"/>
    <property type="match status" value="1"/>
</dbReference>
<evidence type="ECO:0000313" key="4">
    <source>
        <dbReference type="Proteomes" id="UP000318336"/>
    </source>
</evidence>
<dbReference type="PANTHER" id="PTHR11851">
    <property type="entry name" value="METALLOPROTEASE"/>
    <property type="match status" value="1"/>
</dbReference>
<dbReference type="InterPro" id="IPR011765">
    <property type="entry name" value="Pept_M16_N"/>
</dbReference>
<feature type="domain" description="Peptidase M16 N-terminal" evidence="1">
    <location>
        <begin position="37"/>
        <end position="150"/>
    </location>
</feature>
<dbReference type="Pfam" id="PF05193">
    <property type="entry name" value="Peptidase_M16_C"/>
    <property type="match status" value="1"/>
</dbReference>
<proteinExistence type="predicted"/>
<feature type="domain" description="Peptidase M16 C-terminal" evidence="2">
    <location>
        <begin position="183"/>
        <end position="360"/>
    </location>
</feature>
<dbReference type="OrthoDB" id="9811314at2"/>
<evidence type="ECO:0000259" key="1">
    <source>
        <dbReference type="Pfam" id="PF00675"/>
    </source>
</evidence>
<evidence type="ECO:0000313" key="3">
    <source>
        <dbReference type="EMBL" id="TQL32415.1"/>
    </source>
</evidence>
<name>A0A542X9B1_9MICO</name>
<dbReference type="InterPro" id="IPR007863">
    <property type="entry name" value="Peptidase_M16_C"/>
</dbReference>
<evidence type="ECO:0000259" key="2">
    <source>
        <dbReference type="Pfam" id="PF05193"/>
    </source>
</evidence>
<dbReference type="RefSeq" id="WP_142004516.1">
    <property type="nucleotide sequence ID" value="NZ_CAJTBP010000001.1"/>
</dbReference>
<dbReference type="Gene3D" id="3.30.830.10">
    <property type="entry name" value="Metalloenzyme, LuxS/M16 peptidase-like"/>
    <property type="match status" value="2"/>
</dbReference>